<evidence type="ECO:0000313" key="2">
    <source>
        <dbReference type="Proteomes" id="UP000298324"/>
    </source>
</evidence>
<dbReference type="SUPFAM" id="SSF54001">
    <property type="entry name" value="Cysteine proteinases"/>
    <property type="match status" value="1"/>
</dbReference>
<reference evidence="1 2" key="1">
    <citation type="journal article" date="2018" name="Environ. Microbiol.">
        <title>Novel energy conservation strategies and behaviour of Pelotomaculum schinkii driving syntrophic propionate catabolism.</title>
        <authorList>
            <person name="Hidalgo-Ahumada C.A.P."/>
            <person name="Nobu M.K."/>
            <person name="Narihiro T."/>
            <person name="Tamaki H."/>
            <person name="Liu W.T."/>
            <person name="Kamagata Y."/>
            <person name="Stams A.J.M."/>
            <person name="Imachi H."/>
            <person name="Sousa D.Z."/>
        </authorList>
    </citation>
    <scope>NUCLEOTIDE SEQUENCE [LARGE SCALE GENOMIC DNA]</scope>
    <source>
        <strain evidence="1 2">HH</strain>
    </source>
</reference>
<protein>
    <submittedName>
        <fullName evidence="1">Uncharacterized protein</fullName>
    </submittedName>
</protein>
<keyword evidence="2" id="KW-1185">Reference proteome</keyword>
<dbReference type="RefSeq" id="WP_190239881.1">
    <property type="nucleotide sequence ID" value="NZ_QFGA01000001.1"/>
</dbReference>
<gene>
    <name evidence="1" type="ORF">Psch_01720</name>
</gene>
<proteinExistence type="predicted"/>
<dbReference type="Proteomes" id="UP000298324">
    <property type="component" value="Unassembled WGS sequence"/>
</dbReference>
<comment type="caution">
    <text evidence="1">The sequence shown here is derived from an EMBL/GenBank/DDBJ whole genome shotgun (WGS) entry which is preliminary data.</text>
</comment>
<dbReference type="EMBL" id="QFGA01000001">
    <property type="protein sequence ID" value="TEB08165.1"/>
    <property type="molecule type" value="Genomic_DNA"/>
</dbReference>
<sequence>MKLNMQPGDVLVFEAGDDWIGKSIAFLTKSTVSHSAMALEEFRIVEMGPHGIVSPGVHADEKGRKVYLLRLEPGRPAQPLLQAAEAYLREGVAFDFPALFLLAGLLIYRAIRPTPKLQQLTDLVLRSVCKGLDVFINRLRQRGHAQKVMVCSQFVYQCYRDCGEDYQIHLQGGDLQNGMNMGDTNENIRLIDLLEQSGPINTNLVDMHSPEESGICSDPQQLARELYAALTESDPNEMPAGADMRALLPVVQKFLELVEQILRETEQDIPINALFVTPDDLLHHAKNLRVVETAYITRD</sequence>
<dbReference type="Gene3D" id="3.90.1720.10">
    <property type="entry name" value="endopeptidase domain like (from Nostoc punctiforme)"/>
    <property type="match status" value="1"/>
</dbReference>
<dbReference type="InterPro" id="IPR038765">
    <property type="entry name" value="Papain-like_cys_pep_sf"/>
</dbReference>
<accession>A0A4Y7RGM1</accession>
<dbReference type="AlphaFoldDB" id="A0A4Y7RGM1"/>
<organism evidence="1 2">
    <name type="scientific">Pelotomaculum schinkii</name>
    <dbReference type="NCBI Taxonomy" id="78350"/>
    <lineage>
        <taxon>Bacteria</taxon>
        <taxon>Bacillati</taxon>
        <taxon>Bacillota</taxon>
        <taxon>Clostridia</taxon>
        <taxon>Eubacteriales</taxon>
        <taxon>Desulfotomaculaceae</taxon>
        <taxon>Pelotomaculum</taxon>
    </lineage>
</organism>
<name>A0A4Y7RGM1_9FIRM</name>
<evidence type="ECO:0000313" key="1">
    <source>
        <dbReference type="EMBL" id="TEB08165.1"/>
    </source>
</evidence>